<protein>
    <recommendedName>
        <fullName evidence="15">G2/M phase-specific E3 ubiquitin-protein ligase</fullName>
    </recommendedName>
</protein>
<evidence type="ECO:0000256" key="6">
    <source>
        <dbReference type="ARBA" id="ARBA00022786"/>
    </source>
</evidence>
<dbReference type="GO" id="GO:0008270">
    <property type="term" value="F:zinc ion binding"/>
    <property type="evidence" value="ECO:0007669"/>
    <property type="project" value="UniProtKB-KW"/>
</dbReference>
<dbReference type="PANTHER" id="PTHR12420">
    <property type="entry name" value="PHD FINGER PROTEIN"/>
    <property type="match status" value="1"/>
</dbReference>
<evidence type="ECO:0000256" key="4">
    <source>
        <dbReference type="ARBA" id="ARBA00022723"/>
    </source>
</evidence>
<feature type="domain" description="RING-type" evidence="11">
    <location>
        <begin position="355"/>
        <end position="404"/>
    </location>
</feature>
<feature type="compositionally biased region" description="Polar residues" evidence="10">
    <location>
        <begin position="810"/>
        <end position="831"/>
    </location>
</feature>
<keyword evidence="7" id="KW-0862">Zinc</keyword>
<feature type="compositionally biased region" description="Low complexity" evidence="10">
    <location>
        <begin position="196"/>
        <end position="206"/>
    </location>
</feature>
<dbReference type="GeneID" id="100115982"/>
<evidence type="ECO:0000256" key="1">
    <source>
        <dbReference type="ARBA" id="ARBA00004123"/>
    </source>
</evidence>
<feature type="compositionally biased region" description="Basic residues" evidence="10">
    <location>
        <begin position="1131"/>
        <end position="1143"/>
    </location>
</feature>
<evidence type="ECO:0000256" key="8">
    <source>
        <dbReference type="ARBA" id="ARBA00023242"/>
    </source>
</evidence>
<dbReference type="Proteomes" id="UP000002358">
    <property type="component" value="Chromosome 3"/>
</dbReference>
<keyword evidence="3" id="KW-0808">Transferase</keyword>
<keyword evidence="14" id="KW-1185">Reference proteome</keyword>
<evidence type="ECO:0000256" key="5">
    <source>
        <dbReference type="ARBA" id="ARBA00022771"/>
    </source>
</evidence>
<dbReference type="InterPro" id="IPR011011">
    <property type="entry name" value="Znf_FYVE_PHD"/>
</dbReference>
<dbReference type="SUPFAM" id="SSF57903">
    <property type="entry name" value="FYVE/PHD zinc finger"/>
    <property type="match status" value="1"/>
</dbReference>
<feature type="compositionally biased region" description="Polar residues" evidence="10">
    <location>
        <begin position="1074"/>
        <end position="1092"/>
    </location>
</feature>
<evidence type="ECO:0000256" key="9">
    <source>
        <dbReference type="PROSITE-ProRule" id="PRU00175"/>
    </source>
</evidence>
<feature type="region of interest" description="Disordered" evidence="10">
    <location>
        <begin position="1"/>
        <end position="34"/>
    </location>
</feature>
<feature type="compositionally biased region" description="Low complexity" evidence="10">
    <location>
        <begin position="915"/>
        <end position="924"/>
    </location>
</feature>
<dbReference type="RefSeq" id="XP_031783645.1">
    <property type="nucleotide sequence ID" value="XM_031927785.2"/>
</dbReference>
<evidence type="ECO:0000256" key="10">
    <source>
        <dbReference type="SAM" id="MobiDB-lite"/>
    </source>
</evidence>
<dbReference type="OrthoDB" id="512616at2759"/>
<feature type="compositionally biased region" description="Polar residues" evidence="10">
    <location>
        <begin position="10"/>
        <end position="28"/>
    </location>
</feature>
<dbReference type="SMART" id="SM00249">
    <property type="entry name" value="PHD"/>
    <property type="match status" value="3"/>
</dbReference>
<dbReference type="Gene3D" id="3.30.40.10">
    <property type="entry name" value="Zinc/RING finger domain, C3HC4 (zinc finger)"/>
    <property type="match status" value="2"/>
</dbReference>
<organism evidence="13 14">
    <name type="scientific">Nasonia vitripennis</name>
    <name type="common">Parasitic wasp</name>
    <dbReference type="NCBI Taxonomy" id="7425"/>
    <lineage>
        <taxon>Eukaryota</taxon>
        <taxon>Metazoa</taxon>
        <taxon>Ecdysozoa</taxon>
        <taxon>Arthropoda</taxon>
        <taxon>Hexapoda</taxon>
        <taxon>Insecta</taxon>
        <taxon>Pterygota</taxon>
        <taxon>Neoptera</taxon>
        <taxon>Endopterygota</taxon>
        <taxon>Hymenoptera</taxon>
        <taxon>Apocrita</taxon>
        <taxon>Proctotrupomorpha</taxon>
        <taxon>Chalcidoidea</taxon>
        <taxon>Pteromalidae</taxon>
        <taxon>Pteromalinae</taxon>
        <taxon>Nasonia</taxon>
    </lineage>
</organism>
<dbReference type="InterPro" id="IPR001965">
    <property type="entry name" value="Znf_PHD"/>
</dbReference>
<proteinExistence type="predicted"/>
<dbReference type="Pfam" id="PF13771">
    <property type="entry name" value="zf-HC5HC2H"/>
    <property type="match status" value="1"/>
</dbReference>
<dbReference type="GO" id="GO:0005634">
    <property type="term" value="C:nucleus"/>
    <property type="evidence" value="ECO:0007669"/>
    <property type="project" value="UniProtKB-SubCell"/>
</dbReference>
<evidence type="ECO:0000256" key="3">
    <source>
        <dbReference type="ARBA" id="ARBA00022679"/>
    </source>
</evidence>
<dbReference type="GO" id="GO:0016740">
    <property type="term" value="F:transferase activity"/>
    <property type="evidence" value="ECO:0007669"/>
    <property type="project" value="UniProtKB-KW"/>
</dbReference>
<dbReference type="CDD" id="cd15669">
    <property type="entry name" value="ePHD_PHF7_G2E3_like"/>
    <property type="match status" value="1"/>
</dbReference>
<feature type="domain" description="PHD-type" evidence="12">
    <location>
        <begin position="219"/>
        <end position="334"/>
    </location>
</feature>
<evidence type="ECO:0008006" key="15">
    <source>
        <dbReference type="Google" id="ProtNLM"/>
    </source>
</evidence>
<dbReference type="InterPro" id="IPR001841">
    <property type="entry name" value="Znf_RING"/>
</dbReference>
<dbReference type="InterPro" id="IPR042013">
    <property type="entry name" value="PHF7/G2E3_ePHD"/>
</dbReference>
<feature type="region of interest" description="Disordered" evidence="10">
    <location>
        <begin position="900"/>
        <end position="924"/>
    </location>
</feature>
<dbReference type="InterPro" id="IPR051188">
    <property type="entry name" value="PHD-type_Zinc_Finger"/>
</dbReference>
<feature type="compositionally biased region" description="Polar residues" evidence="10">
    <location>
        <begin position="1144"/>
        <end position="1202"/>
    </location>
</feature>
<feature type="region of interest" description="Disordered" evidence="10">
    <location>
        <begin position="95"/>
        <end position="133"/>
    </location>
</feature>
<evidence type="ECO:0000259" key="11">
    <source>
        <dbReference type="PROSITE" id="PS50089"/>
    </source>
</evidence>
<dbReference type="InterPro" id="IPR013083">
    <property type="entry name" value="Znf_RING/FYVE/PHD"/>
</dbReference>
<evidence type="ECO:0000256" key="7">
    <source>
        <dbReference type="ARBA" id="ARBA00022833"/>
    </source>
</evidence>
<dbReference type="PANTHER" id="PTHR12420:SF42">
    <property type="entry name" value="G2_M PHASE-SPECIFIC E3 UBIQUITIN-PROTEIN LIGASE"/>
    <property type="match status" value="1"/>
</dbReference>
<dbReference type="EnsemblMetazoa" id="XM_031927785">
    <property type="protein sequence ID" value="XP_031783645"/>
    <property type="gene ID" value="LOC100115982"/>
</dbReference>
<evidence type="ECO:0000313" key="14">
    <source>
        <dbReference type="Proteomes" id="UP000002358"/>
    </source>
</evidence>
<dbReference type="InParanoid" id="A0A7M7QAJ9"/>
<dbReference type="PROSITE" id="PS50089">
    <property type="entry name" value="ZF_RING_2"/>
    <property type="match status" value="1"/>
</dbReference>
<evidence type="ECO:0000256" key="2">
    <source>
        <dbReference type="ARBA" id="ARBA00004906"/>
    </source>
</evidence>
<reference evidence="13" key="1">
    <citation type="submission" date="2021-01" db="UniProtKB">
        <authorList>
            <consortium name="EnsemblMetazoa"/>
        </authorList>
    </citation>
    <scope>IDENTIFICATION</scope>
</reference>
<feature type="compositionally biased region" description="Polar residues" evidence="10">
    <location>
        <begin position="785"/>
        <end position="802"/>
    </location>
</feature>
<name>A0A7M7QAJ9_NASVI</name>
<dbReference type="Pfam" id="PF26054">
    <property type="entry name" value="PHD_G2E3"/>
    <property type="match status" value="1"/>
</dbReference>
<keyword evidence="8" id="KW-0539">Nucleus</keyword>
<feature type="compositionally biased region" description="Low complexity" evidence="10">
    <location>
        <begin position="111"/>
        <end position="121"/>
    </location>
</feature>
<evidence type="ECO:0000259" key="12">
    <source>
        <dbReference type="PROSITE" id="PS51805"/>
    </source>
</evidence>
<comment type="pathway">
    <text evidence="2">Protein modification; protein ubiquitination.</text>
</comment>
<keyword evidence="6" id="KW-0833">Ubl conjugation pathway</keyword>
<sequence length="1361" mass="151358">MPAVTRIEDSSQASTANNNKNNVSSKMTNGKLDSYNRCSNPFRIPQHFKMSGLRNVPRLIRERLAHVHFGAKICCSCRHRVYAMLKERKQLKPSVRLRNSCNLDRRRSEQPKSQPQPSQQQRRSEPPVPVAAASAVKQVTMTVTASSEADKRAIESLFNEDEQDIAGSSGASCAVSNLEVESSALLVHAMSRRSRPQPQQQQQQQQLSLAEPEKEGPVRQICCFCGLTEDNEVEFGKFYHHRGIVTHYYCLLLSSNMEQKGNDDEGILGFLADDIQKEIRRGKRLVCSYCKKNGATLGCCNAKCKRIFHFPCGLKAGSLHQFFGEFRSYCINHRPKQKIDDRVKKEIENMKNILCYICYEDVAPLDSNGTLWAPCCKKNAWFHRKCVQQLAMSAGYFFKCPLCNNKREFQTAMLEYGIYIPRQDASWELVPNAFQELLYRHDRCDAAACLCPKGRTYTSSNAKWELILCRMCGSQGTHIFCGGLKWVSPVWECQECISITKKSTENIVTTDDSTTRSNDIPNQRETTLNVTIRESDEDSDSDISVGNESIPLETNLTNIPAILPEVKLRPGPRSFKMQQVQKLQSSDAYKEIVNQSNNSLNHSNTTVNNAASNNDGIATLSAVPAKVNNDVICIDSDDEAIEIVCENVTKRHRHQSELVRASTSNSSNFSNRMNCVSPKVTNVLPEETDDSPFNIIISNVTSLAPEFFASVPEPTEEEEMEQGDCDLPIQVPDTPSTNGLKRSHPSDEEIEVLIVNEASKRARLENNTTIDHNVVNSLPEKVTSVIQNDESSSSRIGGQNSVEPELLSNVKDSPSKTETQALASTGSADEASSSHDNCHGDAGTGPAILNTDGQSRAEEAATAADIQDELPDSPQSADTKCPVDRPELAIARKLRTVLENGSSSHCSSGGGSGGSSKSRFSSGDRSGLIPDFVRLSDLKFRVCGSDVELSYRTCRIQVKMNGLQSSNSTTLNDASSAATALVSSFAGSNQHLSSEKSSKSYQLILSDDSTDESDRIRRSLRTRSLRSFVYEDDNTLLEYPTSANDALNNAKKSLTVTDKRLTRSDWKENWDPEVSSSSNNDFDSAIISNNKQPAARDLKDGGINNRGISSKTEEHSLSQSQKEEPSNTQRLLRRSNRIVRHFRSVQQSELNGQINGDSTDSNTTTFSPSFGKSNQMASGDQSTRSSRSLKVLNGSSDVTVQQDSKKHLKNVDIDELKFTLTNKINGAHNNNDVHMDADFKVSIDLQKISNLISAKPDLFFKTKNNGVRRLRVYSVDEKLKVEFKTGETKFLTKSQSFDCLLDVANDGFSHIMGKSRSLDCLSNIDSHNLMPLTDSKDCMEIKTRRSQRRKTRQFEKHECVR</sequence>
<comment type="subcellular location">
    <subcellularLocation>
        <location evidence="1">Nucleus</location>
    </subcellularLocation>
</comment>
<dbReference type="InterPro" id="IPR059102">
    <property type="entry name" value="PHD_PHF7/G2E3-like"/>
</dbReference>
<dbReference type="CDD" id="cd15496">
    <property type="entry name" value="PHD_PHF7_G2E3_like"/>
    <property type="match status" value="1"/>
</dbReference>
<keyword evidence="5 9" id="KW-0863">Zinc-finger</keyword>
<keyword evidence="4" id="KW-0479">Metal-binding</keyword>
<feature type="compositionally biased region" description="Basic and acidic residues" evidence="10">
    <location>
        <begin position="1111"/>
        <end position="1125"/>
    </location>
</feature>
<dbReference type="InterPro" id="IPR034732">
    <property type="entry name" value="EPHD"/>
</dbReference>
<feature type="region of interest" description="Disordered" evidence="10">
    <location>
        <begin position="1069"/>
        <end position="1202"/>
    </location>
</feature>
<evidence type="ECO:0000313" key="13">
    <source>
        <dbReference type="EnsemblMetazoa" id="XP_031783645"/>
    </source>
</evidence>
<dbReference type="SMR" id="A0A7M7QAJ9"/>
<feature type="region of interest" description="Disordered" evidence="10">
    <location>
        <begin position="785"/>
        <end position="884"/>
    </location>
</feature>
<dbReference type="PROSITE" id="PS51805">
    <property type="entry name" value="EPHD"/>
    <property type="match status" value="1"/>
</dbReference>
<feature type="region of interest" description="Disordered" evidence="10">
    <location>
        <begin position="190"/>
        <end position="212"/>
    </location>
</feature>
<accession>A0A7M7QAJ9</accession>